<dbReference type="STRING" id="1379910.TH63_10375"/>
<dbReference type="SUPFAM" id="SSF116726">
    <property type="entry name" value="TrkA C-terminal domain-like"/>
    <property type="match status" value="1"/>
</dbReference>
<dbReference type="SUPFAM" id="SSF51735">
    <property type="entry name" value="NAD(P)-binding Rossmann-fold domains"/>
    <property type="match status" value="1"/>
</dbReference>
<keyword evidence="3" id="KW-1185">Reference proteome</keyword>
<dbReference type="AlphaFoldDB" id="A0A0H4W691"/>
<reference evidence="2 3" key="1">
    <citation type="submission" date="2015-01" db="EMBL/GenBank/DDBJ databases">
        <title>Rufibacter sp./DG31D/ whole genome sequencing.</title>
        <authorList>
            <person name="Kim M.K."/>
            <person name="Srinivasan S."/>
            <person name="Lee J.-J."/>
        </authorList>
    </citation>
    <scope>NUCLEOTIDE SEQUENCE [LARGE SCALE GENOMIC DNA]</scope>
    <source>
        <strain evidence="2 3">DG31D</strain>
    </source>
</reference>
<protein>
    <submittedName>
        <fullName evidence="2">Potassium transporter TrkA</fullName>
    </submittedName>
</protein>
<dbReference type="PATRIC" id="fig|1379910.4.peg.2254"/>
<dbReference type="PANTHER" id="PTHR43833:SF7">
    <property type="entry name" value="KTR SYSTEM POTASSIUM UPTAKE PROTEIN C"/>
    <property type="match status" value="1"/>
</dbReference>
<dbReference type="InterPro" id="IPR050721">
    <property type="entry name" value="Trk_Ktr_HKT_K-transport"/>
</dbReference>
<accession>A0A0H4W691</accession>
<proteinExistence type="predicted"/>
<dbReference type="Proteomes" id="UP000036458">
    <property type="component" value="Chromosome"/>
</dbReference>
<dbReference type="KEGG" id="ruf:TH63_10375"/>
<dbReference type="OrthoDB" id="9776294at2"/>
<dbReference type="PROSITE" id="PS51202">
    <property type="entry name" value="RCK_C"/>
    <property type="match status" value="1"/>
</dbReference>
<evidence type="ECO:0000313" key="3">
    <source>
        <dbReference type="Proteomes" id="UP000036458"/>
    </source>
</evidence>
<dbReference type="GO" id="GO:0008324">
    <property type="term" value="F:monoatomic cation transmembrane transporter activity"/>
    <property type="evidence" value="ECO:0007669"/>
    <property type="project" value="InterPro"/>
</dbReference>
<dbReference type="InterPro" id="IPR036291">
    <property type="entry name" value="NAD(P)-bd_dom_sf"/>
</dbReference>
<gene>
    <name evidence="2" type="ORF">TH63_10375</name>
</gene>
<organism evidence="2 3">
    <name type="scientific">Rufibacter radiotolerans</name>
    <dbReference type="NCBI Taxonomy" id="1379910"/>
    <lineage>
        <taxon>Bacteria</taxon>
        <taxon>Pseudomonadati</taxon>
        <taxon>Bacteroidota</taxon>
        <taxon>Cytophagia</taxon>
        <taxon>Cytophagales</taxon>
        <taxon>Hymenobacteraceae</taxon>
        <taxon>Rufibacter</taxon>
    </lineage>
</organism>
<dbReference type="InterPro" id="IPR003148">
    <property type="entry name" value="RCK_N"/>
</dbReference>
<dbReference type="Pfam" id="PF02254">
    <property type="entry name" value="TrkA_N"/>
    <property type="match status" value="1"/>
</dbReference>
<dbReference type="RefSeq" id="WP_048920888.1">
    <property type="nucleotide sequence ID" value="NZ_CP010777.1"/>
</dbReference>
<name>A0A0H4W691_9BACT</name>
<dbReference type="InterPro" id="IPR006037">
    <property type="entry name" value="RCK_C"/>
</dbReference>
<dbReference type="PANTHER" id="PTHR43833">
    <property type="entry name" value="POTASSIUM CHANNEL PROTEIN 2-RELATED-RELATED"/>
    <property type="match status" value="1"/>
</dbReference>
<sequence length="228" mass="25392">MRYIVVGLGYFGSSLSMRLTEMGHEVIAVDKDMNKVEAYKDTVTHTICLDASDMPSLATLPIAETDVVLVGIGEDFGASVMATAIFKQLGVKRLMSRAISPLHQTVLEAIGVDQIIRPEQESAERLAKKLEMRGVIDSFDLTEDYNIIEATVPERYVGMTIAESNFRAKYQVNVLTILRHRETKNLFGKTQQKATVMGVVKAETVFEAGDILVIFGKIQDIDRLLHER</sequence>
<evidence type="ECO:0000313" key="2">
    <source>
        <dbReference type="EMBL" id="AKQ45956.1"/>
    </source>
</evidence>
<dbReference type="InterPro" id="IPR036721">
    <property type="entry name" value="RCK_C_sf"/>
</dbReference>
<evidence type="ECO:0000259" key="1">
    <source>
        <dbReference type="PROSITE" id="PS51202"/>
    </source>
</evidence>
<feature type="domain" description="RCK C-terminal" evidence="1">
    <location>
        <begin position="134"/>
        <end position="228"/>
    </location>
</feature>
<dbReference type="Gene3D" id="3.40.50.720">
    <property type="entry name" value="NAD(P)-binding Rossmann-like Domain"/>
    <property type="match status" value="1"/>
</dbReference>
<dbReference type="Gene3D" id="3.30.70.1450">
    <property type="entry name" value="Regulator of K+ conductance, C-terminal domain"/>
    <property type="match status" value="1"/>
</dbReference>
<dbReference type="EMBL" id="CP010777">
    <property type="protein sequence ID" value="AKQ45956.1"/>
    <property type="molecule type" value="Genomic_DNA"/>
</dbReference>
<dbReference type="GO" id="GO:0006813">
    <property type="term" value="P:potassium ion transport"/>
    <property type="evidence" value="ECO:0007669"/>
    <property type="project" value="InterPro"/>
</dbReference>